<dbReference type="Proteomes" id="UP000737018">
    <property type="component" value="Unassembled WGS sequence"/>
</dbReference>
<dbReference type="InterPro" id="IPR011993">
    <property type="entry name" value="PH-like_dom_sf"/>
</dbReference>
<sequence>MAVASETAERVDVSQPTDSSSPSRLAAADLVSEASSIARPSFSADSPDRNDSANSSPRDGDPQSPTSLKSEEYRQLFRLPQDEVLVEDFNCAYQENILIQVIFIYIQVAYWLCFGTKALLL</sequence>
<comment type="caution">
    <text evidence="3">The sequence shown here is derived from an EMBL/GenBank/DDBJ whole genome shotgun (WGS) entry which is preliminary data.</text>
</comment>
<proteinExistence type="predicted"/>
<evidence type="ECO:0000256" key="1">
    <source>
        <dbReference type="SAM" id="MobiDB-lite"/>
    </source>
</evidence>
<evidence type="ECO:0000313" key="4">
    <source>
        <dbReference type="Proteomes" id="UP000737018"/>
    </source>
</evidence>
<dbReference type="OrthoDB" id="1750263at2759"/>
<protein>
    <submittedName>
        <fullName evidence="3">Uncharacterized protein</fullName>
    </submittedName>
</protein>
<evidence type="ECO:0000256" key="2">
    <source>
        <dbReference type="SAM" id="Phobius"/>
    </source>
</evidence>
<dbReference type="PANTHER" id="PTHR47666:SF1">
    <property type="entry name" value="PROTEIN VASCULAR ASSOCIATED DEATH 1, CHLOROPLASTIC"/>
    <property type="match status" value="1"/>
</dbReference>
<feature type="compositionally biased region" description="Polar residues" evidence="1">
    <location>
        <begin position="52"/>
        <end position="68"/>
    </location>
</feature>
<accession>A0A8J4QDT9</accession>
<name>A0A8J4QDT9_9ROSI</name>
<dbReference type="Gene3D" id="2.30.29.30">
    <property type="entry name" value="Pleckstrin-homology domain (PH domain)/Phosphotyrosine-binding domain (PTB)"/>
    <property type="match status" value="1"/>
</dbReference>
<reference evidence="3" key="1">
    <citation type="submission" date="2020-03" db="EMBL/GenBank/DDBJ databases">
        <title>Castanea mollissima Vanexum genome sequencing.</title>
        <authorList>
            <person name="Staton M."/>
        </authorList>
    </citation>
    <scope>NUCLEOTIDE SEQUENCE</scope>
    <source>
        <tissue evidence="3">Leaf</tissue>
    </source>
</reference>
<dbReference type="GO" id="GO:0043069">
    <property type="term" value="P:negative regulation of programmed cell death"/>
    <property type="evidence" value="ECO:0007669"/>
    <property type="project" value="TreeGrafter"/>
</dbReference>
<dbReference type="PANTHER" id="PTHR47666">
    <property type="entry name" value="PROTEIN VASCULAR ASSOCIATED DEATH 1, CHLOROPLASTIC"/>
    <property type="match status" value="1"/>
</dbReference>
<dbReference type="AlphaFoldDB" id="A0A8J4QDT9"/>
<feature type="region of interest" description="Disordered" evidence="1">
    <location>
        <begin position="1"/>
        <end position="70"/>
    </location>
</feature>
<keyword evidence="2" id="KW-0812">Transmembrane</keyword>
<keyword evidence="4" id="KW-1185">Reference proteome</keyword>
<keyword evidence="2" id="KW-1133">Transmembrane helix</keyword>
<gene>
    <name evidence="3" type="ORF">CMV_029707</name>
</gene>
<keyword evidence="2" id="KW-0472">Membrane</keyword>
<evidence type="ECO:0000313" key="3">
    <source>
        <dbReference type="EMBL" id="KAF3943763.1"/>
    </source>
</evidence>
<feature type="transmembrane region" description="Helical" evidence="2">
    <location>
        <begin position="97"/>
        <end position="120"/>
    </location>
</feature>
<organism evidence="3 4">
    <name type="scientific">Castanea mollissima</name>
    <name type="common">Chinese chestnut</name>
    <dbReference type="NCBI Taxonomy" id="60419"/>
    <lineage>
        <taxon>Eukaryota</taxon>
        <taxon>Viridiplantae</taxon>
        <taxon>Streptophyta</taxon>
        <taxon>Embryophyta</taxon>
        <taxon>Tracheophyta</taxon>
        <taxon>Spermatophyta</taxon>
        <taxon>Magnoliopsida</taxon>
        <taxon>eudicotyledons</taxon>
        <taxon>Gunneridae</taxon>
        <taxon>Pentapetalae</taxon>
        <taxon>rosids</taxon>
        <taxon>fabids</taxon>
        <taxon>Fagales</taxon>
        <taxon>Fagaceae</taxon>
        <taxon>Castanea</taxon>
    </lineage>
</organism>
<feature type="compositionally biased region" description="Polar residues" evidence="1">
    <location>
        <begin position="14"/>
        <end position="23"/>
    </location>
</feature>
<dbReference type="EMBL" id="JRKL02012786">
    <property type="protein sequence ID" value="KAF3943763.1"/>
    <property type="molecule type" value="Genomic_DNA"/>
</dbReference>